<gene>
    <name evidence="1" type="ORF">QE152_g30126</name>
</gene>
<accession>A0AAW1JFL7</accession>
<proteinExistence type="predicted"/>
<name>A0AAW1JFL7_POPJA</name>
<protein>
    <submittedName>
        <fullName evidence="1">Uncharacterized protein</fullName>
    </submittedName>
</protein>
<sequence>MSDRFSLKAEVAGERSIKPETFSIHRTASKVLLILVLIGRLATMLQIEVLNAFLCSKIVRCTPLTVPQCIMT</sequence>
<reference evidence="1 2" key="1">
    <citation type="journal article" date="2024" name="BMC Genomics">
        <title>De novo assembly and annotation of Popillia japonica's genome with initial clues to its potential as an invasive pest.</title>
        <authorList>
            <person name="Cucini C."/>
            <person name="Boschi S."/>
            <person name="Funari R."/>
            <person name="Cardaioli E."/>
            <person name="Iannotti N."/>
            <person name="Marturano G."/>
            <person name="Paoli F."/>
            <person name="Bruttini M."/>
            <person name="Carapelli A."/>
            <person name="Frati F."/>
            <person name="Nardi F."/>
        </authorList>
    </citation>
    <scope>NUCLEOTIDE SEQUENCE [LARGE SCALE GENOMIC DNA]</scope>
    <source>
        <strain evidence="1">DMR45628</strain>
    </source>
</reference>
<organism evidence="1 2">
    <name type="scientific">Popillia japonica</name>
    <name type="common">Japanese beetle</name>
    <dbReference type="NCBI Taxonomy" id="7064"/>
    <lineage>
        <taxon>Eukaryota</taxon>
        <taxon>Metazoa</taxon>
        <taxon>Ecdysozoa</taxon>
        <taxon>Arthropoda</taxon>
        <taxon>Hexapoda</taxon>
        <taxon>Insecta</taxon>
        <taxon>Pterygota</taxon>
        <taxon>Neoptera</taxon>
        <taxon>Endopterygota</taxon>
        <taxon>Coleoptera</taxon>
        <taxon>Polyphaga</taxon>
        <taxon>Scarabaeiformia</taxon>
        <taxon>Scarabaeidae</taxon>
        <taxon>Rutelinae</taxon>
        <taxon>Popillia</taxon>
    </lineage>
</organism>
<evidence type="ECO:0000313" key="2">
    <source>
        <dbReference type="Proteomes" id="UP001458880"/>
    </source>
</evidence>
<evidence type="ECO:0000313" key="1">
    <source>
        <dbReference type="EMBL" id="KAK9702166.1"/>
    </source>
</evidence>
<comment type="caution">
    <text evidence="1">The sequence shown here is derived from an EMBL/GenBank/DDBJ whole genome shotgun (WGS) entry which is preliminary data.</text>
</comment>
<dbReference type="EMBL" id="JASPKY010000398">
    <property type="protein sequence ID" value="KAK9702166.1"/>
    <property type="molecule type" value="Genomic_DNA"/>
</dbReference>
<dbReference type="AlphaFoldDB" id="A0AAW1JFL7"/>
<keyword evidence="2" id="KW-1185">Reference proteome</keyword>
<dbReference type="Proteomes" id="UP001458880">
    <property type="component" value="Unassembled WGS sequence"/>
</dbReference>